<evidence type="ECO:0000256" key="6">
    <source>
        <dbReference type="PIRNR" id="PIRNR000477"/>
    </source>
</evidence>
<evidence type="ECO:0000256" key="4">
    <source>
        <dbReference type="ARBA" id="ARBA00022676"/>
    </source>
</evidence>
<keyword evidence="4 6" id="KW-0328">Glycosyltransferase</keyword>
<keyword evidence="10" id="KW-1185">Reference proteome</keyword>
<keyword evidence="5 6" id="KW-0808">Transferase</keyword>
<dbReference type="InterPro" id="IPR011270">
    <property type="entry name" value="Pur_Nuc_Pase_Ino/Guo-sp"/>
</dbReference>
<evidence type="ECO:0000256" key="2">
    <source>
        <dbReference type="ARBA" id="ARBA00006751"/>
    </source>
</evidence>
<proteinExistence type="inferred from homology"/>
<dbReference type="HOGENOM" id="CLU_054456_1_0_0"/>
<dbReference type="PIRSF" id="PIRSF000477">
    <property type="entry name" value="PurNPase"/>
    <property type="match status" value="1"/>
</dbReference>
<evidence type="ECO:0000313" key="9">
    <source>
        <dbReference type="EMBL" id="ACR80166.1"/>
    </source>
</evidence>
<dbReference type="PROSITE" id="PS01240">
    <property type="entry name" value="PNP_MTAP_2"/>
    <property type="match status" value="1"/>
</dbReference>
<dbReference type="GO" id="GO:0004731">
    <property type="term" value="F:purine-nucleoside phosphorylase activity"/>
    <property type="evidence" value="ECO:0007669"/>
    <property type="project" value="UniProtKB-EC"/>
</dbReference>
<dbReference type="PANTHER" id="PTHR11904:SF9">
    <property type="entry name" value="PURINE NUCLEOSIDE PHOSPHORYLASE-RELATED"/>
    <property type="match status" value="1"/>
</dbReference>
<dbReference type="EMBL" id="CP001634">
    <property type="protein sequence ID" value="ACR80166.1"/>
    <property type="molecule type" value="Genomic_DNA"/>
</dbReference>
<evidence type="ECO:0000256" key="3">
    <source>
        <dbReference type="ARBA" id="ARBA00011233"/>
    </source>
</evidence>
<feature type="domain" description="Nucleoside phosphorylase" evidence="8">
    <location>
        <begin position="21"/>
        <end position="263"/>
    </location>
</feature>
<dbReference type="eggNOG" id="COG0005">
    <property type="taxonomic scope" value="Bacteria"/>
</dbReference>
<dbReference type="SUPFAM" id="SSF53167">
    <property type="entry name" value="Purine and uridine phosphorylases"/>
    <property type="match status" value="1"/>
</dbReference>
<dbReference type="KEGG" id="kol:Kole_1474"/>
<evidence type="ECO:0000259" key="8">
    <source>
        <dbReference type="Pfam" id="PF01048"/>
    </source>
</evidence>
<organism evidence="9 10">
    <name type="scientific">Kosmotoga olearia (strain ATCC BAA-1733 / DSM 21960 / TBF 19.5.1)</name>
    <dbReference type="NCBI Taxonomy" id="521045"/>
    <lineage>
        <taxon>Bacteria</taxon>
        <taxon>Thermotogati</taxon>
        <taxon>Thermotogota</taxon>
        <taxon>Thermotogae</taxon>
        <taxon>Kosmotogales</taxon>
        <taxon>Kosmotogaceae</taxon>
        <taxon>Kosmotoga</taxon>
    </lineage>
</organism>
<comment type="pathway">
    <text evidence="1 6">Purine metabolism; purine nucleoside salvage.</text>
</comment>
<dbReference type="InterPro" id="IPR011268">
    <property type="entry name" value="Purine_phosphorylase"/>
</dbReference>
<comment type="subunit">
    <text evidence="3">Homotrimer.</text>
</comment>
<dbReference type="Gene3D" id="3.40.50.1580">
    <property type="entry name" value="Nucleoside phosphorylase domain"/>
    <property type="match status" value="1"/>
</dbReference>
<feature type="binding site" evidence="7">
    <location>
        <position position="58"/>
    </location>
    <ligand>
        <name>phosphate</name>
        <dbReference type="ChEBI" id="CHEBI:43474"/>
    </ligand>
</feature>
<comment type="similarity">
    <text evidence="2 6">Belongs to the PNP/MTAP phosphorylase family.</text>
</comment>
<feature type="binding site" evidence="7">
    <location>
        <position position="110"/>
    </location>
    <ligand>
        <name>phosphate</name>
        <dbReference type="ChEBI" id="CHEBI:43474"/>
    </ligand>
</feature>
<reference evidence="9 10" key="2">
    <citation type="journal article" date="2011" name="J. Bacteriol.">
        <title>Genome Sequence of Kosmotoga olearia Strain TBF 19.5.1, a Thermophilic Bacterium with a Wide Growth Temperature Range, Isolated from the Troll B Oil Platform in the North Sea.</title>
        <authorList>
            <person name="Swithers K.S."/>
            <person name="Dipippo J.L."/>
            <person name="Bruce D.C."/>
            <person name="Detter C."/>
            <person name="Tapia R."/>
            <person name="Han S."/>
            <person name="Goodwin L.A."/>
            <person name="Han J."/>
            <person name="Woyke T."/>
            <person name="Pitluck S."/>
            <person name="Pennacchio L."/>
            <person name="Nolan M."/>
            <person name="Mikhailova N."/>
            <person name="Land M.L."/>
            <person name="Nesbo C.L."/>
            <person name="Gogarten J.P."/>
            <person name="Noll K.M."/>
        </authorList>
    </citation>
    <scope>NUCLEOTIDE SEQUENCE [LARGE SCALE GENOMIC DNA]</scope>
    <source>
        <strain evidence="10">ATCC BAA-1733 / DSM 21960 / TBF 19.5.1</strain>
    </source>
</reference>
<feature type="binding site" evidence="7">
    <location>
        <position position="27"/>
    </location>
    <ligand>
        <name>phosphate</name>
        <dbReference type="ChEBI" id="CHEBI:43474"/>
    </ligand>
</feature>
<dbReference type="Proteomes" id="UP000002382">
    <property type="component" value="Chromosome"/>
</dbReference>
<dbReference type="NCBIfam" id="TIGR01700">
    <property type="entry name" value="PNPH"/>
    <property type="match status" value="1"/>
</dbReference>
<name>C5CEC6_KOSOT</name>
<evidence type="ECO:0000256" key="7">
    <source>
        <dbReference type="PIRSR" id="PIRSR000477-2"/>
    </source>
</evidence>
<feature type="binding site" evidence="7">
    <location>
        <begin position="78"/>
        <end position="80"/>
    </location>
    <ligand>
        <name>phosphate</name>
        <dbReference type="ChEBI" id="CHEBI:43474"/>
    </ligand>
</feature>
<dbReference type="GO" id="GO:0005737">
    <property type="term" value="C:cytoplasm"/>
    <property type="evidence" value="ECO:0007669"/>
    <property type="project" value="TreeGrafter"/>
</dbReference>
<dbReference type="GO" id="GO:0009116">
    <property type="term" value="P:nucleoside metabolic process"/>
    <property type="evidence" value="ECO:0007669"/>
    <property type="project" value="InterPro"/>
</dbReference>
<dbReference type="UniPathway" id="UPA00606"/>
<sequence length="268" mass="29848">MKDYKKLAKHLLERTNVKPEFALILGSGLGYLTKYFEDSHAISYSELEGFPQSTVEGHAGRFVLGKFHGKNVIAMDGRFHYYEGHEIKDVVTPIYVFKEMGISRLIITNAAGGINRSFEPGDIVAITDIINFAFRNPLIGPNDERYGVRFPDMSKTIDFDWLEKVEKTAESRGIKLKRGTYVWVTGPSYETPAEIKAYEFSGADMVGMSTVPEIIAARHCGINLIAFSCITNMASGILDKKLVHEEVVQTAQRVKSAFSKVVGIALEV</sequence>
<dbReference type="InterPro" id="IPR000845">
    <property type="entry name" value="Nucleoside_phosphorylase_d"/>
</dbReference>
<feature type="binding site" evidence="7">
    <location>
        <position position="190"/>
    </location>
    <ligand>
        <name>a purine D-ribonucleoside</name>
        <dbReference type="ChEBI" id="CHEBI:142355"/>
    </ligand>
</feature>
<dbReference type="InterPro" id="IPR035994">
    <property type="entry name" value="Nucleoside_phosphorylase_sf"/>
</dbReference>
<evidence type="ECO:0000256" key="1">
    <source>
        <dbReference type="ARBA" id="ARBA00005058"/>
    </source>
</evidence>
<dbReference type="InterPro" id="IPR018099">
    <property type="entry name" value="Purine_phosphorylase-2_CS"/>
</dbReference>
<comment type="function">
    <text evidence="6">The purine nucleoside phosphorylases catalyze the phosphorolytic breakdown of the N-glycosidic bond in the beta-(deoxy)ribonucleoside molecules, with the formation of the corresponding free purine bases and pentose-1-phosphate.</text>
</comment>
<feature type="binding site" evidence="7">
    <location>
        <position position="232"/>
    </location>
    <ligand>
        <name>a purine D-ribonucleoside</name>
        <dbReference type="ChEBI" id="CHEBI:142355"/>
    </ligand>
</feature>
<reference evidence="9 10" key="1">
    <citation type="submission" date="2009-06" db="EMBL/GenBank/DDBJ databases">
        <title>Complete sequence of Thermotogales bacterium TBF 19.5.1.</title>
        <authorList>
            <consortium name="US DOE Joint Genome Institute"/>
            <person name="Lucas S."/>
            <person name="Copeland A."/>
            <person name="Lapidus A."/>
            <person name="Glavina del Rio T."/>
            <person name="Tice H."/>
            <person name="Bruce D."/>
            <person name="Goodwin L."/>
            <person name="Pitluck S."/>
            <person name="Chertkov O."/>
            <person name="Brettin T."/>
            <person name="Detter J.C."/>
            <person name="Han C."/>
            <person name="Schmutz J."/>
            <person name="Larimer F."/>
            <person name="Land M."/>
            <person name="Hauser L."/>
            <person name="Kyrpides N."/>
            <person name="Ovchinnikova G."/>
            <person name="Noll K."/>
        </authorList>
    </citation>
    <scope>NUCLEOTIDE SEQUENCE [LARGE SCALE GENOMIC DNA]</scope>
    <source>
        <strain evidence="10">ATCC BAA-1733 / DSM 21960 / TBF 19.5.1</strain>
    </source>
</reference>
<dbReference type="EC" id="2.4.2.1" evidence="6"/>
<dbReference type="AlphaFoldDB" id="C5CEC6"/>
<dbReference type="PANTHER" id="PTHR11904">
    <property type="entry name" value="METHYLTHIOADENOSINE/PURINE NUCLEOSIDE PHOSPHORYLASE"/>
    <property type="match status" value="1"/>
</dbReference>
<evidence type="ECO:0000313" key="10">
    <source>
        <dbReference type="Proteomes" id="UP000002382"/>
    </source>
</evidence>
<dbReference type="OrthoDB" id="1523230at2"/>
<dbReference type="NCBIfam" id="NF006054">
    <property type="entry name" value="PRK08202.1"/>
    <property type="match status" value="1"/>
</dbReference>
<dbReference type="CDD" id="cd09009">
    <property type="entry name" value="PNP-EcPNPII_like"/>
    <property type="match status" value="1"/>
</dbReference>
<gene>
    <name evidence="9" type="ordered locus">Kole_1474</name>
</gene>
<dbReference type="STRING" id="521045.Kole_1474"/>
<protein>
    <recommendedName>
        <fullName evidence="6">Purine nucleoside phosphorylase</fullName>
        <ecNumber evidence="6">2.4.2.1</ecNumber>
    </recommendedName>
    <alternativeName>
        <fullName evidence="6">Inosine-guanosine phosphorylase</fullName>
    </alternativeName>
</protein>
<evidence type="ECO:0000256" key="5">
    <source>
        <dbReference type="ARBA" id="ARBA00022679"/>
    </source>
</evidence>
<accession>C5CEC6</accession>
<dbReference type="NCBIfam" id="TIGR01697">
    <property type="entry name" value="PNPH-PUNA-XAPA"/>
    <property type="match status" value="1"/>
</dbReference>
<feature type="binding site" evidence="7">
    <location>
        <position position="209"/>
    </location>
    <ligand>
        <name>phosphate</name>
        <dbReference type="ChEBI" id="CHEBI:43474"/>
    </ligand>
</feature>
<dbReference type="Pfam" id="PF01048">
    <property type="entry name" value="PNP_UDP_1"/>
    <property type="match status" value="1"/>
</dbReference>